<dbReference type="Proteomes" id="UP000488936">
    <property type="component" value="Unassembled WGS sequence"/>
</dbReference>
<keyword evidence="3" id="KW-1185">Reference proteome</keyword>
<dbReference type="OrthoDB" id="1451467at2"/>
<sequence>MKRIVLLMSFCMLALFSSCNNDDNALGHKAEDAWLSFVQKDLIGEWSPQKVELKPIIGEPFMSIPYPNIPNCDVDVLTFRKDFTGGFTKHGEACASQQIPFYWKHRLGVIIFQLGEEKVITSLLLKKSPKYLVLDFKAADALPILKQYYPDIVKVPEDQLALLVVKMYFVKK</sequence>
<feature type="signal peptide" evidence="1">
    <location>
        <begin position="1"/>
        <end position="21"/>
    </location>
</feature>
<dbReference type="RefSeq" id="WP_155035432.1">
    <property type="nucleotide sequence ID" value="NZ_JAYMMG010000005.1"/>
</dbReference>
<evidence type="ECO:0000313" key="3">
    <source>
        <dbReference type="Proteomes" id="UP000488936"/>
    </source>
</evidence>
<evidence type="ECO:0008006" key="4">
    <source>
        <dbReference type="Google" id="ProtNLM"/>
    </source>
</evidence>
<accession>A0A7K1GMJ9</accession>
<gene>
    <name evidence="2" type="ORF">GJV77_05795</name>
</gene>
<evidence type="ECO:0000313" key="2">
    <source>
        <dbReference type="EMBL" id="MTH29434.1"/>
    </source>
</evidence>
<protein>
    <recommendedName>
        <fullName evidence="4">Lipocalin-like domain-containing protein</fullName>
    </recommendedName>
</protein>
<comment type="caution">
    <text evidence="2">The sequence shown here is derived from an EMBL/GenBank/DDBJ whole genome shotgun (WGS) entry which is preliminary data.</text>
</comment>
<keyword evidence="1" id="KW-0732">Signal</keyword>
<dbReference type="EMBL" id="WMJY01000009">
    <property type="protein sequence ID" value="MTH29434.1"/>
    <property type="molecule type" value="Genomic_DNA"/>
</dbReference>
<proteinExistence type="predicted"/>
<dbReference type="PROSITE" id="PS51257">
    <property type="entry name" value="PROKAR_LIPOPROTEIN"/>
    <property type="match status" value="1"/>
</dbReference>
<feature type="chain" id="PRO_5029789988" description="Lipocalin-like domain-containing protein" evidence="1">
    <location>
        <begin position="22"/>
        <end position="172"/>
    </location>
</feature>
<organism evidence="2 3">
    <name type="scientific">Myroides pelagicus</name>
    <dbReference type="NCBI Taxonomy" id="270914"/>
    <lineage>
        <taxon>Bacteria</taxon>
        <taxon>Pseudomonadati</taxon>
        <taxon>Bacteroidota</taxon>
        <taxon>Flavobacteriia</taxon>
        <taxon>Flavobacteriales</taxon>
        <taxon>Flavobacteriaceae</taxon>
        <taxon>Myroides</taxon>
    </lineage>
</organism>
<name>A0A7K1GMJ9_9FLAO</name>
<dbReference type="AlphaFoldDB" id="A0A7K1GMJ9"/>
<reference evidence="2 3" key="1">
    <citation type="journal article" date="2006" name="Int. J. Syst. Evol. Microbiol.">
        <title>Myroides pelagicus sp. nov., isolated from seawater in Thailand.</title>
        <authorList>
            <person name="Yoon J."/>
            <person name="Maneerat S."/>
            <person name="Kawai F."/>
            <person name="Yokota A."/>
        </authorList>
    </citation>
    <scope>NUCLEOTIDE SEQUENCE [LARGE SCALE GENOMIC DNA]</scope>
    <source>
        <strain evidence="2 3">SM1T</strain>
    </source>
</reference>
<evidence type="ECO:0000256" key="1">
    <source>
        <dbReference type="SAM" id="SignalP"/>
    </source>
</evidence>